<feature type="transmembrane region" description="Helical" evidence="1">
    <location>
        <begin position="78"/>
        <end position="108"/>
    </location>
</feature>
<evidence type="ECO:0000313" key="2">
    <source>
        <dbReference type="EMBL" id="WAB80486.1"/>
    </source>
</evidence>
<dbReference type="Proteomes" id="UP001164706">
    <property type="component" value="Chromosome"/>
</dbReference>
<gene>
    <name evidence="2" type="ORF">OVN18_07840</name>
</gene>
<feature type="transmembrane region" description="Helical" evidence="1">
    <location>
        <begin position="28"/>
        <end position="57"/>
    </location>
</feature>
<dbReference type="KEGG" id="mdb:OVN18_07840"/>
<protein>
    <recommendedName>
        <fullName evidence="4">DUF4190 domain-containing protein</fullName>
    </recommendedName>
</protein>
<sequence>MTDADAPYPATPVLVASERPVAPSVRPAVWLAVIAVVALITNALIAAMLCAIGAIVFALSARRELRADESLAGTRRSLAAMIVGSIVLAFPVLLMAAPIVASSLFAVLG</sequence>
<dbReference type="EMBL" id="CP113089">
    <property type="protein sequence ID" value="WAB80486.1"/>
    <property type="molecule type" value="Genomic_DNA"/>
</dbReference>
<proteinExistence type="predicted"/>
<evidence type="ECO:0008006" key="4">
    <source>
        <dbReference type="Google" id="ProtNLM"/>
    </source>
</evidence>
<name>A0A9E8MJ42_9MICO</name>
<dbReference type="RefSeq" id="WP_267780152.1">
    <property type="nucleotide sequence ID" value="NZ_CP113089.1"/>
</dbReference>
<evidence type="ECO:0000313" key="3">
    <source>
        <dbReference type="Proteomes" id="UP001164706"/>
    </source>
</evidence>
<reference evidence="2" key="1">
    <citation type="submission" date="2022-11" db="EMBL/GenBank/DDBJ databases">
        <title>Description of Microcella daejonensis nov. sp, isolated from riverside soil.</title>
        <authorList>
            <person name="Molina K.M."/>
            <person name="Kim S.B."/>
        </authorList>
    </citation>
    <scope>NUCLEOTIDE SEQUENCE</scope>
    <source>
        <strain evidence="2">MMS21-STM12</strain>
    </source>
</reference>
<keyword evidence="1" id="KW-0812">Transmembrane</keyword>
<evidence type="ECO:0000256" key="1">
    <source>
        <dbReference type="SAM" id="Phobius"/>
    </source>
</evidence>
<dbReference type="AlphaFoldDB" id="A0A9E8MJ42"/>
<keyword evidence="1" id="KW-1133">Transmembrane helix</keyword>
<accession>A0A9E8MJ42</accession>
<keyword evidence="1" id="KW-0472">Membrane</keyword>
<keyword evidence="3" id="KW-1185">Reference proteome</keyword>
<organism evidence="2 3">
    <name type="scientific">Microcella daejeonensis</name>
    <dbReference type="NCBI Taxonomy" id="2994971"/>
    <lineage>
        <taxon>Bacteria</taxon>
        <taxon>Bacillati</taxon>
        <taxon>Actinomycetota</taxon>
        <taxon>Actinomycetes</taxon>
        <taxon>Micrococcales</taxon>
        <taxon>Microbacteriaceae</taxon>
        <taxon>Microcella</taxon>
    </lineage>
</organism>